<dbReference type="RefSeq" id="XP_064662706.1">
    <property type="nucleotide sequence ID" value="XM_064798379.1"/>
</dbReference>
<proteinExistence type="predicted"/>
<dbReference type="AlphaFoldDB" id="A0AAV9PNZ8"/>
<dbReference type="EMBL" id="JAVRRT010000002">
    <property type="protein sequence ID" value="KAK5174037.1"/>
    <property type="molecule type" value="Genomic_DNA"/>
</dbReference>
<evidence type="ECO:0008006" key="3">
    <source>
        <dbReference type="Google" id="ProtNLM"/>
    </source>
</evidence>
<gene>
    <name evidence="1" type="ORF">LTR77_001117</name>
</gene>
<accession>A0AAV9PNZ8</accession>
<dbReference type="Proteomes" id="UP001337655">
    <property type="component" value="Unassembled WGS sequence"/>
</dbReference>
<organism evidence="1 2">
    <name type="scientific">Saxophila tyrrhenica</name>
    <dbReference type="NCBI Taxonomy" id="1690608"/>
    <lineage>
        <taxon>Eukaryota</taxon>
        <taxon>Fungi</taxon>
        <taxon>Dikarya</taxon>
        <taxon>Ascomycota</taxon>
        <taxon>Pezizomycotina</taxon>
        <taxon>Dothideomycetes</taxon>
        <taxon>Dothideomycetidae</taxon>
        <taxon>Mycosphaerellales</taxon>
        <taxon>Extremaceae</taxon>
        <taxon>Saxophila</taxon>
    </lineage>
</organism>
<name>A0AAV9PNZ8_9PEZI</name>
<sequence>MPSDQPVAGAPFQLLKLPAEMRNMIYRYCTPDVTTVKILPRCKGLIMSSHPLHRVSHQVRQEFGAVLEMALPNNVTKITADIEDMTFDPLRFFFQRISKEAPLANIRFGRNPAAGNTVLVINFTISKKWSDDPNPRSLIHWAKFLNNEVSRGASIAPDDITYAFKAIEDEESAGKVLDGCFISNGIDWWAPAREAAQRFYYMGTSDRREASQIIRQAKRNAARQGREDVEKWMQEYGTGDVFYQTIADVEDPSTDGKVADAIMDDPTEYEKEVPVVVKRGAGVEYTERTGSPYLPMGDIRKDFRAMSRTRSARLEASGSGWLIRFGQRSREYGLDSLL</sequence>
<comment type="caution">
    <text evidence="1">The sequence shown here is derived from an EMBL/GenBank/DDBJ whole genome shotgun (WGS) entry which is preliminary data.</text>
</comment>
<dbReference type="GeneID" id="89922465"/>
<reference evidence="1 2" key="1">
    <citation type="submission" date="2023-08" db="EMBL/GenBank/DDBJ databases">
        <title>Black Yeasts Isolated from many extreme environments.</title>
        <authorList>
            <person name="Coleine C."/>
            <person name="Stajich J.E."/>
            <person name="Selbmann L."/>
        </authorList>
    </citation>
    <scope>NUCLEOTIDE SEQUENCE [LARGE SCALE GENOMIC DNA]</scope>
    <source>
        <strain evidence="1 2">CCFEE 5935</strain>
    </source>
</reference>
<protein>
    <recommendedName>
        <fullName evidence="3">F-box domain-containing protein</fullName>
    </recommendedName>
</protein>
<keyword evidence="2" id="KW-1185">Reference proteome</keyword>
<evidence type="ECO:0000313" key="2">
    <source>
        <dbReference type="Proteomes" id="UP001337655"/>
    </source>
</evidence>
<evidence type="ECO:0000313" key="1">
    <source>
        <dbReference type="EMBL" id="KAK5174037.1"/>
    </source>
</evidence>